<dbReference type="PANTHER" id="PTHR20857:SF15">
    <property type="entry name" value="THIAMINE-PHOSPHATE SYNTHASE"/>
    <property type="match status" value="1"/>
</dbReference>
<accession>A0A0F6YPC7</accession>
<evidence type="ECO:0000256" key="8">
    <source>
        <dbReference type="ARBA" id="ARBA00047883"/>
    </source>
</evidence>
<proteinExistence type="inferred from homology"/>
<evidence type="ECO:0000256" key="4">
    <source>
        <dbReference type="ARBA" id="ARBA00022842"/>
    </source>
</evidence>
<keyword evidence="5 9" id="KW-0784">Thiamine biosynthesis</keyword>
<evidence type="ECO:0000256" key="3">
    <source>
        <dbReference type="ARBA" id="ARBA00022723"/>
    </source>
</evidence>
<dbReference type="Pfam" id="PF02581">
    <property type="entry name" value="TMP-TENI"/>
    <property type="match status" value="1"/>
</dbReference>
<dbReference type="GO" id="GO:0009229">
    <property type="term" value="P:thiamine diphosphate biosynthetic process"/>
    <property type="evidence" value="ECO:0007669"/>
    <property type="project" value="UniProtKB-UniRule"/>
</dbReference>
<comment type="catalytic activity">
    <reaction evidence="8 9 10">
        <text>2-[(2R,5Z)-2-carboxy-4-methylthiazol-5(2H)-ylidene]ethyl phosphate + 4-amino-2-methyl-5-(diphosphooxymethyl)pyrimidine + 2 H(+) = thiamine phosphate + CO2 + diphosphate</text>
        <dbReference type="Rhea" id="RHEA:47844"/>
        <dbReference type="ChEBI" id="CHEBI:15378"/>
        <dbReference type="ChEBI" id="CHEBI:16526"/>
        <dbReference type="ChEBI" id="CHEBI:33019"/>
        <dbReference type="ChEBI" id="CHEBI:37575"/>
        <dbReference type="ChEBI" id="CHEBI:57841"/>
        <dbReference type="ChEBI" id="CHEBI:62899"/>
        <dbReference type="EC" id="2.5.1.3"/>
    </reaction>
</comment>
<evidence type="ECO:0000256" key="10">
    <source>
        <dbReference type="RuleBase" id="RU003826"/>
    </source>
</evidence>
<protein>
    <recommendedName>
        <fullName evidence="9">Thiamine-phosphate synthase</fullName>
        <shortName evidence="9">TP synthase</shortName>
        <shortName evidence="9">TPS</shortName>
        <ecNumber evidence="9">2.5.1.3</ecNumber>
    </recommendedName>
    <alternativeName>
        <fullName evidence="9">Thiamine-phosphate pyrophosphorylase</fullName>
        <shortName evidence="9">TMP pyrophosphorylase</shortName>
        <shortName evidence="9">TMP-PPase</shortName>
    </alternativeName>
</protein>
<sequence length="206" mass="21513">MRGLYAIVDPDRCAGRDPVEVASAILRGGCALIQVRAKRMPDRERLALVRAVRARAKEHGVPFVVNDRPDLALLVDADGLHLGQDDLPIAEARRIVGRMMIGRSTHDLAQLRAAMHEGANLVGFGPVFATKSKENPDPVVGLEGLARAVRVARVPIVAIGGITEASAPGVARTGVALGAAIAAIGEARDPEQTARALHLALGGGEG</sequence>
<keyword evidence="3 9" id="KW-0479">Metal-binding</keyword>
<evidence type="ECO:0000256" key="7">
    <source>
        <dbReference type="ARBA" id="ARBA00047851"/>
    </source>
</evidence>
<evidence type="ECO:0000256" key="6">
    <source>
        <dbReference type="ARBA" id="ARBA00047334"/>
    </source>
</evidence>
<dbReference type="NCBIfam" id="TIGR00693">
    <property type="entry name" value="thiE"/>
    <property type="match status" value="1"/>
</dbReference>
<name>A0A0F6YPC7_9BACT</name>
<feature type="binding site" evidence="9">
    <location>
        <position position="66"/>
    </location>
    <ligand>
        <name>4-amino-2-methyl-5-(diphosphooxymethyl)pyrimidine</name>
        <dbReference type="ChEBI" id="CHEBI:57841"/>
    </ligand>
</feature>
<keyword evidence="4 9" id="KW-0460">Magnesium</keyword>
<gene>
    <name evidence="9" type="primary">thiE</name>
    <name evidence="13" type="ORF">DB32_008496</name>
</gene>
<evidence type="ECO:0000313" key="13">
    <source>
        <dbReference type="EMBL" id="AKF11347.1"/>
    </source>
</evidence>
<dbReference type="PANTHER" id="PTHR20857">
    <property type="entry name" value="THIAMINE-PHOSPHATE PYROPHOSPHORYLASE"/>
    <property type="match status" value="1"/>
</dbReference>
<feature type="binding site" evidence="9">
    <location>
        <begin position="34"/>
        <end position="38"/>
    </location>
    <ligand>
        <name>4-amino-2-methyl-5-(diphosphooxymethyl)pyrimidine</name>
        <dbReference type="ChEBI" id="CHEBI:57841"/>
    </ligand>
</feature>
<organism evidence="13 14">
    <name type="scientific">Sandaracinus amylolyticus</name>
    <dbReference type="NCBI Taxonomy" id="927083"/>
    <lineage>
        <taxon>Bacteria</taxon>
        <taxon>Pseudomonadati</taxon>
        <taxon>Myxococcota</taxon>
        <taxon>Polyangia</taxon>
        <taxon>Polyangiales</taxon>
        <taxon>Sandaracinaceae</taxon>
        <taxon>Sandaracinus</taxon>
    </lineage>
</organism>
<dbReference type="EC" id="2.5.1.3" evidence="9"/>
<comment type="similarity">
    <text evidence="9 10">Belongs to the thiamine-phosphate synthase family.</text>
</comment>
<dbReference type="RefSeq" id="WP_053238222.1">
    <property type="nucleotide sequence ID" value="NZ_CP011125.1"/>
</dbReference>
<comment type="caution">
    <text evidence="9">Lacks conserved residue(s) required for the propagation of feature annotation.</text>
</comment>
<dbReference type="KEGG" id="samy:DB32_008496"/>
<keyword evidence="2 9" id="KW-0808">Transferase</keyword>
<comment type="pathway">
    <text evidence="1 9 11">Cofactor biosynthesis; thiamine diphosphate biosynthesis; thiamine phosphate from 4-amino-2-methyl-5-diphosphomethylpyrimidine and 4-methyl-5-(2-phosphoethyl)-thiazole: step 1/1.</text>
</comment>
<dbReference type="EMBL" id="CP011125">
    <property type="protein sequence ID" value="AKF11347.1"/>
    <property type="molecule type" value="Genomic_DNA"/>
</dbReference>
<evidence type="ECO:0000256" key="11">
    <source>
        <dbReference type="RuleBase" id="RU004253"/>
    </source>
</evidence>
<feature type="binding site" evidence="9">
    <location>
        <position position="161"/>
    </location>
    <ligand>
        <name>2-[(2R,5Z)-2-carboxy-4-methylthiazol-5(2H)-ylidene]ethyl phosphate</name>
        <dbReference type="ChEBI" id="CHEBI:62899"/>
    </ligand>
</feature>
<comment type="catalytic activity">
    <reaction evidence="7 9 10">
        <text>2-(2-carboxy-4-methylthiazol-5-yl)ethyl phosphate + 4-amino-2-methyl-5-(diphosphooxymethyl)pyrimidine + 2 H(+) = thiamine phosphate + CO2 + diphosphate</text>
        <dbReference type="Rhea" id="RHEA:47848"/>
        <dbReference type="ChEBI" id="CHEBI:15378"/>
        <dbReference type="ChEBI" id="CHEBI:16526"/>
        <dbReference type="ChEBI" id="CHEBI:33019"/>
        <dbReference type="ChEBI" id="CHEBI:37575"/>
        <dbReference type="ChEBI" id="CHEBI:57841"/>
        <dbReference type="ChEBI" id="CHEBI:62890"/>
        <dbReference type="EC" id="2.5.1.3"/>
    </reaction>
</comment>
<comment type="function">
    <text evidence="9">Condenses 4-methyl-5-(beta-hydroxyethyl)thiazole monophosphate (THZ-P) and 2-methyl-4-amino-5-hydroxymethyl pyrimidine pyrophosphate (HMP-PP) to form thiamine monophosphate (TMP).</text>
</comment>
<dbReference type="InterPro" id="IPR022998">
    <property type="entry name" value="ThiamineP_synth_TenI"/>
</dbReference>
<dbReference type="STRING" id="927083.DB32_008496"/>
<feature type="binding site" evidence="9">
    <location>
        <begin position="130"/>
        <end position="132"/>
    </location>
    <ligand>
        <name>2-[(2R,5Z)-2-carboxy-4-methylthiazol-5(2H)-ylidene]ethyl phosphate</name>
        <dbReference type="ChEBI" id="CHEBI:62899"/>
    </ligand>
</feature>
<keyword evidence="14" id="KW-1185">Reference proteome</keyword>
<evidence type="ECO:0000313" key="14">
    <source>
        <dbReference type="Proteomes" id="UP000034883"/>
    </source>
</evidence>
<feature type="binding site" evidence="9">
    <location>
        <position position="104"/>
    </location>
    <ligand>
        <name>4-amino-2-methyl-5-(diphosphooxymethyl)pyrimidine</name>
        <dbReference type="ChEBI" id="CHEBI:57841"/>
    </ligand>
</feature>
<dbReference type="SUPFAM" id="SSF51391">
    <property type="entry name" value="Thiamin phosphate synthase"/>
    <property type="match status" value="1"/>
</dbReference>
<dbReference type="CDD" id="cd00564">
    <property type="entry name" value="TMP_TenI"/>
    <property type="match status" value="1"/>
</dbReference>
<comment type="cofactor">
    <cofactor evidence="9">
        <name>Mg(2+)</name>
        <dbReference type="ChEBI" id="CHEBI:18420"/>
    </cofactor>
    <text evidence="9">Binds 1 Mg(2+) ion per subunit.</text>
</comment>
<dbReference type="GO" id="GO:0000287">
    <property type="term" value="F:magnesium ion binding"/>
    <property type="evidence" value="ECO:0007669"/>
    <property type="project" value="UniProtKB-UniRule"/>
</dbReference>
<dbReference type="InterPro" id="IPR034291">
    <property type="entry name" value="TMP_synthase"/>
</dbReference>
<dbReference type="Proteomes" id="UP000034883">
    <property type="component" value="Chromosome"/>
</dbReference>
<dbReference type="GO" id="GO:0004789">
    <property type="term" value="F:thiamine-phosphate diphosphorylase activity"/>
    <property type="evidence" value="ECO:0007669"/>
    <property type="project" value="UniProtKB-UniRule"/>
</dbReference>
<feature type="binding site" evidence="9">
    <location>
        <position position="133"/>
    </location>
    <ligand>
        <name>4-amino-2-methyl-5-(diphosphooxymethyl)pyrimidine</name>
        <dbReference type="ChEBI" id="CHEBI:57841"/>
    </ligand>
</feature>
<evidence type="ECO:0000256" key="9">
    <source>
        <dbReference type="HAMAP-Rule" id="MF_00097"/>
    </source>
</evidence>
<dbReference type="UniPathway" id="UPA00060">
    <property type="reaction ID" value="UER00141"/>
</dbReference>
<dbReference type="InterPro" id="IPR013785">
    <property type="entry name" value="Aldolase_TIM"/>
</dbReference>
<feature type="domain" description="Thiamine phosphate synthase/TenI" evidence="12">
    <location>
        <begin position="4"/>
        <end position="184"/>
    </location>
</feature>
<dbReference type="HAMAP" id="MF_00097">
    <property type="entry name" value="TMP_synthase"/>
    <property type="match status" value="1"/>
</dbReference>
<comment type="catalytic activity">
    <reaction evidence="6 9 10">
        <text>4-methyl-5-(2-phosphooxyethyl)-thiazole + 4-amino-2-methyl-5-(diphosphooxymethyl)pyrimidine + H(+) = thiamine phosphate + diphosphate</text>
        <dbReference type="Rhea" id="RHEA:22328"/>
        <dbReference type="ChEBI" id="CHEBI:15378"/>
        <dbReference type="ChEBI" id="CHEBI:33019"/>
        <dbReference type="ChEBI" id="CHEBI:37575"/>
        <dbReference type="ChEBI" id="CHEBI:57841"/>
        <dbReference type="ChEBI" id="CHEBI:58296"/>
        <dbReference type="EC" id="2.5.1.3"/>
    </reaction>
</comment>
<evidence type="ECO:0000256" key="2">
    <source>
        <dbReference type="ARBA" id="ARBA00022679"/>
    </source>
</evidence>
<dbReference type="Gene3D" id="3.20.20.70">
    <property type="entry name" value="Aldolase class I"/>
    <property type="match status" value="1"/>
</dbReference>
<reference evidence="13 14" key="1">
    <citation type="submission" date="2015-03" db="EMBL/GenBank/DDBJ databases">
        <title>Genome assembly of Sandaracinus amylolyticus DSM 53668.</title>
        <authorList>
            <person name="Sharma G."/>
            <person name="Subramanian S."/>
        </authorList>
    </citation>
    <scope>NUCLEOTIDE SEQUENCE [LARGE SCALE GENOMIC DNA]</scope>
    <source>
        <strain evidence="13 14">DSM 53668</strain>
    </source>
</reference>
<evidence type="ECO:0000259" key="12">
    <source>
        <dbReference type="Pfam" id="PF02581"/>
    </source>
</evidence>
<feature type="binding site" evidence="9">
    <location>
        <position position="86"/>
    </location>
    <ligand>
        <name>Mg(2+)</name>
        <dbReference type="ChEBI" id="CHEBI:18420"/>
    </ligand>
</feature>
<evidence type="ECO:0000256" key="1">
    <source>
        <dbReference type="ARBA" id="ARBA00005165"/>
    </source>
</evidence>
<dbReference type="GO" id="GO:0009228">
    <property type="term" value="P:thiamine biosynthetic process"/>
    <property type="evidence" value="ECO:0007669"/>
    <property type="project" value="UniProtKB-KW"/>
</dbReference>
<evidence type="ECO:0000256" key="5">
    <source>
        <dbReference type="ARBA" id="ARBA00022977"/>
    </source>
</evidence>
<dbReference type="GO" id="GO:0005737">
    <property type="term" value="C:cytoplasm"/>
    <property type="evidence" value="ECO:0007669"/>
    <property type="project" value="TreeGrafter"/>
</dbReference>
<dbReference type="InterPro" id="IPR036206">
    <property type="entry name" value="ThiamineP_synth_sf"/>
</dbReference>
<dbReference type="AlphaFoldDB" id="A0A0F6YPC7"/>
<feature type="binding site" evidence="9">
    <location>
        <position position="67"/>
    </location>
    <ligand>
        <name>Mg(2+)</name>
        <dbReference type="ChEBI" id="CHEBI:18420"/>
    </ligand>
</feature>